<feature type="region of interest" description="Disordered" evidence="1">
    <location>
        <begin position="254"/>
        <end position="329"/>
    </location>
</feature>
<keyword evidence="2" id="KW-1133">Transmembrane helix</keyword>
<feature type="chain" id="PRO_5002554626" description="Actinobacterial surface-anchored protein domain" evidence="3">
    <location>
        <begin position="37"/>
        <end position="382"/>
    </location>
</feature>
<evidence type="ECO:0000256" key="3">
    <source>
        <dbReference type="SAM" id="SignalP"/>
    </source>
</evidence>
<sequence length="382" mass="39316">MTRTRRHRHLPALLITGLLLTPTTGALTVVAPPALAADQACTQAVGGKRAFADGHQDMLLRSDGVVLDYEHRETFSSGEFLFEVPDSARSATGWVLPQTQEAGLPWPGFSTTGLSYGADISLASFSGPGQMTAYQGDLFGTTTRLDSSDTSVTWDLPANTHAHTAFSFTEPGAYEMTFRFTTSANGTHDISTMFLVGSVAIAESATGTVTVSCDNSTGSGSPKGPVEQLTADLTGVTKEVSKLDRAMGGFLDSVKKEITPSTTPSSATAPTPASASPSRPAPTAPQPRPQAAAHPAAPAAPASRPAPSTPGQTSTPATAPPAAASPAPATPEITQVSTTAPFVGVLSGTAWGLGVTALLGGIALFASAFRMRSRLPREDQHD</sequence>
<evidence type="ECO:0000256" key="2">
    <source>
        <dbReference type="SAM" id="Phobius"/>
    </source>
</evidence>
<accession>A0A0G3H736</accession>
<feature type="signal peptide" evidence="3">
    <location>
        <begin position="1"/>
        <end position="36"/>
    </location>
</feature>
<keyword evidence="5" id="KW-1185">Reference proteome</keyword>
<dbReference type="STRING" id="136857.CTEST_05770"/>
<keyword evidence="3" id="KW-0732">Signal</keyword>
<reference evidence="5" key="2">
    <citation type="submission" date="2015-05" db="EMBL/GenBank/DDBJ databases">
        <title>Complete genome sequence of Corynebacterium testudinoris DSM 44614, recovered from necrotic lesions in the mouth of a tortoise.</title>
        <authorList>
            <person name="Ruckert C."/>
            <person name="Albersmeier A."/>
            <person name="Winkler A."/>
            <person name="Tauch A."/>
        </authorList>
    </citation>
    <scope>NUCLEOTIDE SEQUENCE [LARGE SCALE GENOMIC DNA]</scope>
    <source>
        <strain evidence="5">DSM 44614</strain>
    </source>
</reference>
<dbReference type="RefSeq" id="WP_047252934.1">
    <property type="nucleotide sequence ID" value="NZ_CP011545.1"/>
</dbReference>
<gene>
    <name evidence="4" type="ORF">CTEST_05770</name>
</gene>
<dbReference type="NCBIfam" id="NF038134">
    <property type="entry name" value="choice_anch_M"/>
    <property type="match status" value="1"/>
</dbReference>
<keyword evidence="2" id="KW-0472">Membrane</keyword>
<protein>
    <recommendedName>
        <fullName evidence="6">Actinobacterial surface-anchored protein domain</fullName>
    </recommendedName>
</protein>
<reference evidence="4 5" key="1">
    <citation type="journal article" date="2015" name="Genome Announc.">
        <title>Complete Genome Sequence of the Type Strain Corynebacterium testudinoris DSM 44614, Recovered from Necrotic Lesions in the Mouth of a Tortoise.</title>
        <authorList>
            <person name="Ruckert C."/>
            <person name="Kriete M."/>
            <person name="Jaenicke S."/>
            <person name="Winkler A."/>
            <person name="Tauch A."/>
        </authorList>
    </citation>
    <scope>NUCLEOTIDE SEQUENCE [LARGE SCALE GENOMIC DNA]</scope>
    <source>
        <strain evidence="4 5">DSM 44614</strain>
    </source>
</reference>
<dbReference type="Proteomes" id="UP000035540">
    <property type="component" value="Chromosome"/>
</dbReference>
<organism evidence="4 5">
    <name type="scientific">Corynebacterium testudinoris</name>
    <dbReference type="NCBI Taxonomy" id="136857"/>
    <lineage>
        <taxon>Bacteria</taxon>
        <taxon>Bacillati</taxon>
        <taxon>Actinomycetota</taxon>
        <taxon>Actinomycetes</taxon>
        <taxon>Mycobacteriales</taxon>
        <taxon>Corynebacteriaceae</taxon>
        <taxon>Corynebacterium</taxon>
    </lineage>
</organism>
<dbReference type="KEGG" id="cted:CTEST_05770"/>
<keyword evidence="2" id="KW-0812">Transmembrane</keyword>
<feature type="transmembrane region" description="Helical" evidence="2">
    <location>
        <begin position="350"/>
        <end position="369"/>
    </location>
</feature>
<dbReference type="AlphaFoldDB" id="A0A0G3H736"/>
<proteinExistence type="predicted"/>
<dbReference type="PATRIC" id="fig|136857.5.peg.1148"/>
<evidence type="ECO:0000256" key="1">
    <source>
        <dbReference type="SAM" id="MobiDB-lite"/>
    </source>
</evidence>
<evidence type="ECO:0000313" key="5">
    <source>
        <dbReference type="Proteomes" id="UP000035540"/>
    </source>
</evidence>
<feature type="compositionally biased region" description="Pro residues" evidence="1">
    <location>
        <begin position="279"/>
        <end position="288"/>
    </location>
</feature>
<dbReference type="EMBL" id="CP011545">
    <property type="protein sequence ID" value="AKK08600.1"/>
    <property type="molecule type" value="Genomic_DNA"/>
</dbReference>
<name>A0A0G3H736_9CORY</name>
<feature type="compositionally biased region" description="Low complexity" evidence="1">
    <location>
        <begin position="289"/>
        <end position="329"/>
    </location>
</feature>
<evidence type="ECO:0000313" key="4">
    <source>
        <dbReference type="EMBL" id="AKK08600.1"/>
    </source>
</evidence>
<evidence type="ECO:0008006" key="6">
    <source>
        <dbReference type="Google" id="ProtNLM"/>
    </source>
</evidence>
<dbReference type="OrthoDB" id="4424311at2"/>
<feature type="compositionally biased region" description="Low complexity" evidence="1">
    <location>
        <begin position="259"/>
        <end position="278"/>
    </location>
</feature>